<evidence type="ECO:0000313" key="2">
    <source>
        <dbReference type="Proteomes" id="UP001054837"/>
    </source>
</evidence>
<comment type="caution">
    <text evidence="1">The sequence shown here is derived from an EMBL/GenBank/DDBJ whole genome shotgun (WGS) entry which is preliminary data.</text>
</comment>
<gene>
    <name evidence="1" type="ORF">CDAR_51171</name>
</gene>
<name>A0AAV4U5V7_9ARAC</name>
<evidence type="ECO:0008006" key="3">
    <source>
        <dbReference type="Google" id="ProtNLM"/>
    </source>
</evidence>
<accession>A0AAV4U5V7</accession>
<dbReference type="EMBL" id="BPLQ01010742">
    <property type="protein sequence ID" value="GIY53179.1"/>
    <property type="molecule type" value="Genomic_DNA"/>
</dbReference>
<dbReference type="AlphaFoldDB" id="A0AAV4U5V7"/>
<organism evidence="1 2">
    <name type="scientific">Caerostris darwini</name>
    <dbReference type="NCBI Taxonomy" id="1538125"/>
    <lineage>
        <taxon>Eukaryota</taxon>
        <taxon>Metazoa</taxon>
        <taxon>Ecdysozoa</taxon>
        <taxon>Arthropoda</taxon>
        <taxon>Chelicerata</taxon>
        <taxon>Arachnida</taxon>
        <taxon>Araneae</taxon>
        <taxon>Araneomorphae</taxon>
        <taxon>Entelegynae</taxon>
        <taxon>Araneoidea</taxon>
        <taxon>Araneidae</taxon>
        <taxon>Caerostris</taxon>
    </lineage>
</organism>
<reference evidence="1 2" key="1">
    <citation type="submission" date="2021-06" db="EMBL/GenBank/DDBJ databases">
        <title>Caerostris darwini draft genome.</title>
        <authorList>
            <person name="Kono N."/>
            <person name="Arakawa K."/>
        </authorList>
    </citation>
    <scope>NUCLEOTIDE SEQUENCE [LARGE SCALE GENOMIC DNA]</scope>
</reference>
<evidence type="ECO:0000313" key="1">
    <source>
        <dbReference type="EMBL" id="GIY53179.1"/>
    </source>
</evidence>
<keyword evidence="2" id="KW-1185">Reference proteome</keyword>
<dbReference type="Proteomes" id="UP001054837">
    <property type="component" value="Unassembled WGS sequence"/>
</dbReference>
<protein>
    <recommendedName>
        <fullName evidence="3">Secreted protein</fullName>
    </recommendedName>
</protein>
<sequence>MQCTPFRKLFTVIAANLGIIAEHVSLGTAAAHKCLVVVCGYFRHVCIAVVGINVPFNLFLNPQWNFSTVGVAIPQPSNSTALNALLGHSNLIVISLH</sequence>
<proteinExistence type="predicted"/>